<reference evidence="2 3" key="1">
    <citation type="submission" date="2024-06" db="EMBL/GenBank/DDBJ databases">
        <authorList>
            <person name="Pan Q."/>
            <person name="Wen M."/>
            <person name="Jouanno E."/>
            <person name="Zahm M."/>
            <person name="Klopp C."/>
            <person name="Cabau C."/>
            <person name="Louis A."/>
            <person name="Berthelot C."/>
            <person name="Parey E."/>
            <person name="Roest Crollius H."/>
            <person name="Montfort J."/>
            <person name="Robinson-Rechavi M."/>
            <person name="Bouchez O."/>
            <person name="Lampietro C."/>
            <person name="Lopez Roques C."/>
            <person name="Donnadieu C."/>
            <person name="Postlethwait J."/>
            <person name="Bobe J."/>
            <person name="Verreycken H."/>
            <person name="Guiguen Y."/>
        </authorList>
    </citation>
    <scope>NUCLEOTIDE SEQUENCE [LARGE SCALE GENOMIC DNA]</scope>
    <source>
        <strain evidence="2">Up_M1</strain>
        <tissue evidence="2">Testis</tissue>
    </source>
</reference>
<feature type="compositionally biased region" description="Acidic residues" evidence="1">
    <location>
        <begin position="50"/>
        <end position="64"/>
    </location>
</feature>
<organism evidence="2 3">
    <name type="scientific">Umbra pygmaea</name>
    <name type="common">Eastern mudminnow</name>
    <dbReference type="NCBI Taxonomy" id="75934"/>
    <lineage>
        <taxon>Eukaryota</taxon>
        <taxon>Metazoa</taxon>
        <taxon>Chordata</taxon>
        <taxon>Craniata</taxon>
        <taxon>Vertebrata</taxon>
        <taxon>Euteleostomi</taxon>
        <taxon>Actinopterygii</taxon>
        <taxon>Neopterygii</taxon>
        <taxon>Teleostei</taxon>
        <taxon>Protacanthopterygii</taxon>
        <taxon>Esociformes</taxon>
        <taxon>Umbridae</taxon>
        <taxon>Umbra</taxon>
    </lineage>
</organism>
<proteinExistence type="predicted"/>
<evidence type="ECO:0000256" key="1">
    <source>
        <dbReference type="SAM" id="MobiDB-lite"/>
    </source>
</evidence>
<comment type="caution">
    <text evidence="2">The sequence shown here is derived from an EMBL/GenBank/DDBJ whole genome shotgun (WGS) entry which is preliminary data.</text>
</comment>
<dbReference type="EMBL" id="JAGEUA010000002">
    <property type="protein sequence ID" value="KAL1005306.1"/>
    <property type="molecule type" value="Genomic_DNA"/>
</dbReference>
<dbReference type="Proteomes" id="UP001557470">
    <property type="component" value="Unassembled WGS sequence"/>
</dbReference>
<feature type="region of interest" description="Disordered" evidence="1">
    <location>
        <begin position="33"/>
        <end position="68"/>
    </location>
</feature>
<protein>
    <submittedName>
        <fullName evidence="2">Uncharacterized protein</fullName>
    </submittedName>
</protein>
<evidence type="ECO:0000313" key="3">
    <source>
        <dbReference type="Proteomes" id="UP001557470"/>
    </source>
</evidence>
<name>A0ABD0XTH1_UMBPY</name>
<gene>
    <name evidence="2" type="ORF">UPYG_G00057430</name>
</gene>
<accession>A0ABD0XTH1</accession>
<sequence length="112" mass="12675">MSSLNYSPSAKEDVCWTEEQGLWPNIVVKEEEKEVTVTEEEDAFRLKVEVDDDDDDDDEDEEENAVLGVRAEGGITVILKQELEEGAEEQRFVVINSGERADSDKYCEQQGT</sequence>
<evidence type="ECO:0000313" key="2">
    <source>
        <dbReference type="EMBL" id="KAL1005306.1"/>
    </source>
</evidence>
<keyword evidence="3" id="KW-1185">Reference proteome</keyword>
<dbReference type="AlphaFoldDB" id="A0ABD0XTH1"/>